<evidence type="ECO:0000256" key="1">
    <source>
        <dbReference type="ARBA" id="ARBA00004123"/>
    </source>
</evidence>
<evidence type="ECO:0000256" key="5">
    <source>
        <dbReference type="SAM" id="MobiDB-lite"/>
    </source>
</evidence>
<sequence length="273" mass="29416">MDPQAELMSNGGGGGGGRDFQAAPIAPYSLTEIWPFTINAAGPAAYGLGMPANVSLEHCAPLSDPRFSDQTVNQNGSRARKRREDDESAKGVSTSGNDLNESDTKQLKTVGSNDNPESEVNGEGTPGKPLEQPAKPPEVPKDYIHVRARRGQATDSHSLAERARREKISGRMKILQDIVPGCNKVIGKALVLDEIINYIQSLQRQVEFLSMKLEAVNSTISPGIEGFPSKDFPTHTFDASTIVFGSQATRDYHRGASPDWLHMQTGGGSERTA</sequence>
<feature type="region of interest" description="Disordered" evidence="5">
    <location>
        <begin position="63"/>
        <end position="138"/>
    </location>
</feature>
<dbReference type="InterPro" id="IPR036638">
    <property type="entry name" value="HLH_DNA-bd_sf"/>
</dbReference>
<feature type="compositionally biased region" description="Polar residues" evidence="5">
    <location>
        <begin position="68"/>
        <end position="77"/>
    </location>
</feature>
<dbReference type="SUPFAM" id="SSF47459">
    <property type="entry name" value="HLH, helix-loop-helix DNA-binding domain"/>
    <property type="match status" value="1"/>
</dbReference>
<dbReference type="Pfam" id="PF00010">
    <property type="entry name" value="HLH"/>
    <property type="match status" value="1"/>
</dbReference>
<dbReference type="AlphaFoldDB" id="A0AAV0GHH5"/>
<evidence type="ECO:0000313" key="7">
    <source>
        <dbReference type="EMBL" id="CAH9087739.1"/>
    </source>
</evidence>
<gene>
    <name evidence="7" type="ORF">CEPIT_LOCUS10213</name>
    <name evidence="8" type="ORF">CEPIT_LOCUS43132</name>
</gene>
<keyword evidence="2" id="KW-0805">Transcription regulation</keyword>
<evidence type="ECO:0000313" key="8">
    <source>
        <dbReference type="EMBL" id="CAH9146634.1"/>
    </source>
</evidence>
<feature type="domain" description="BHLH" evidence="6">
    <location>
        <begin position="152"/>
        <end position="202"/>
    </location>
</feature>
<dbReference type="FunFam" id="4.10.280.10:FF:000002">
    <property type="entry name" value="Basic helix-loop-helix transcription factor"/>
    <property type="match status" value="1"/>
</dbReference>
<comment type="subcellular location">
    <subcellularLocation>
        <location evidence="1">Nucleus</location>
    </subcellularLocation>
</comment>
<reference evidence="8" key="1">
    <citation type="submission" date="2022-07" db="EMBL/GenBank/DDBJ databases">
        <authorList>
            <person name="Macas J."/>
            <person name="Novak P."/>
            <person name="Neumann P."/>
        </authorList>
    </citation>
    <scope>NUCLEOTIDE SEQUENCE</scope>
</reference>
<dbReference type="PROSITE" id="PS50888">
    <property type="entry name" value="BHLH"/>
    <property type="match status" value="1"/>
</dbReference>
<evidence type="ECO:0000256" key="3">
    <source>
        <dbReference type="ARBA" id="ARBA00023163"/>
    </source>
</evidence>
<protein>
    <recommendedName>
        <fullName evidence="6">BHLH domain-containing protein</fullName>
    </recommendedName>
</protein>
<dbReference type="EMBL" id="CAMAPF010000059">
    <property type="protein sequence ID" value="CAH9087739.1"/>
    <property type="molecule type" value="Genomic_DNA"/>
</dbReference>
<dbReference type="CDD" id="cd18919">
    <property type="entry name" value="bHLH_AtBPE_like"/>
    <property type="match status" value="1"/>
</dbReference>
<keyword evidence="3" id="KW-0804">Transcription</keyword>
<dbReference type="InterPro" id="IPR024097">
    <property type="entry name" value="bHLH_ZIP_TF"/>
</dbReference>
<dbReference type="PANTHER" id="PTHR12565:SF321">
    <property type="entry name" value="TRANSCRIPTION FACTOR BHLH089"/>
    <property type="match status" value="1"/>
</dbReference>
<dbReference type="GO" id="GO:0003700">
    <property type="term" value="F:DNA-binding transcription factor activity"/>
    <property type="evidence" value="ECO:0007669"/>
    <property type="project" value="TreeGrafter"/>
</dbReference>
<name>A0AAV0GHH5_9ASTE</name>
<proteinExistence type="predicted"/>
<keyword evidence="4" id="KW-0539">Nucleus</keyword>
<dbReference type="EMBL" id="CAMAPF010001107">
    <property type="protein sequence ID" value="CAH9146634.1"/>
    <property type="molecule type" value="Genomic_DNA"/>
</dbReference>
<dbReference type="PANTHER" id="PTHR12565">
    <property type="entry name" value="STEROL REGULATORY ELEMENT-BINDING PROTEIN"/>
    <property type="match status" value="1"/>
</dbReference>
<evidence type="ECO:0000256" key="4">
    <source>
        <dbReference type="ARBA" id="ARBA00023242"/>
    </source>
</evidence>
<dbReference type="SMART" id="SM00353">
    <property type="entry name" value="HLH"/>
    <property type="match status" value="1"/>
</dbReference>
<dbReference type="InterPro" id="IPR011598">
    <property type="entry name" value="bHLH_dom"/>
</dbReference>
<dbReference type="GO" id="GO:0046983">
    <property type="term" value="F:protein dimerization activity"/>
    <property type="evidence" value="ECO:0007669"/>
    <property type="project" value="InterPro"/>
</dbReference>
<dbReference type="GO" id="GO:0005634">
    <property type="term" value="C:nucleus"/>
    <property type="evidence" value="ECO:0007669"/>
    <property type="project" value="UniProtKB-SubCell"/>
</dbReference>
<organism evidence="8 9">
    <name type="scientific">Cuscuta epithymum</name>
    <dbReference type="NCBI Taxonomy" id="186058"/>
    <lineage>
        <taxon>Eukaryota</taxon>
        <taxon>Viridiplantae</taxon>
        <taxon>Streptophyta</taxon>
        <taxon>Embryophyta</taxon>
        <taxon>Tracheophyta</taxon>
        <taxon>Spermatophyta</taxon>
        <taxon>Magnoliopsida</taxon>
        <taxon>eudicotyledons</taxon>
        <taxon>Gunneridae</taxon>
        <taxon>Pentapetalae</taxon>
        <taxon>asterids</taxon>
        <taxon>lamiids</taxon>
        <taxon>Solanales</taxon>
        <taxon>Convolvulaceae</taxon>
        <taxon>Cuscuteae</taxon>
        <taxon>Cuscuta</taxon>
        <taxon>Cuscuta subgen. Cuscuta</taxon>
    </lineage>
</organism>
<accession>A0AAV0GHH5</accession>
<evidence type="ECO:0000313" key="9">
    <source>
        <dbReference type="Proteomes" id="UP001152523"/>
    </source>
</evidence>
<dbReference type="Proteomes" id="UP001152523">
    <property type="component" value="Unassembled WGS sequence"/>
</dbReference>
<evidence type="ECO:0000256" key="2">
    <source>
        <dbReference type="ARBA" id="ARBA00023015"/>
    </source>
</evidence>
<dbReference type="Gene3D" id="4.10.280.10">
    <property type="entry name" value="Helix-loop-helix DNA-binding domain"/>
    <property type="match status" value="1"/>
</dbReference>
<keyword evidence="9" id="KW-1185">Reference proteome</keyword>
<comment type="caution">
    <text evidence="8">The sequence shown here is derived from an EMBL/GenBank/DDBJ whole genome shotgun (WGS) entry which is preliminary data.</text>
</comment>
<evidence type="ECO:0000259" key="6">
    <source>
        <dbReference type="PROSITE" id="PS50888"/>
    </source>
</evidence>